<dbReference type="InterPro" id="IPR011098">
    <property type="entry name" value="G5_dom"/>
</dbReference>
<gene>
    <name evidence="6" type="ORF">H9627_10390</name>
</gene>
<keyword evidence="2" id="KW-0732">Signal</keyword>
<evidence type="ECO:0000256" key="4">
    <source>
        <dbReference type="SAM" id="MobiDB-lite"/>
    </source>
</evidence>
<evidence type="ECO:0000256" key="1">
    <source>
        <dbReference type="ARBA" id="ARBA00010830"/>
    </source>
</evidence>
<evidence type="ECO:0000313" key="7">
    <source>
        <dbReference type="Proteomes" id="UP000650224"/>
    </source>
</evidence>
<dbReference type="Pfam" id="PF07501">
    <property type="entry name" value="G5"/>
    <property type="match status" value="1"/>
</dbReference>
<dbReference type="Pfam" id="PF03990">
    <property type="entry name" value="DUF348"/>
    <property type="match status" value="3"/>
</dbReference>
<dbReference type="PROSITE" id="PS51109">
    <property type="entry name" value="G5"/>
    <property type="match status" value="1"/>
</dbReference>
<feature type="compositionally biased region" description="Low complexity" evidence="4">
    <location>
        <begin position="290"/>
        <end position="314"/>
    </location>
</feature>
<dbReference type="RefSeq" id="WP_191733972.1">
    <property type="nucleotide sequence ID" value="NZ_JACSPR010000007.1"/>
</dbReference>
<dbReference type="CDD" id="cd13925">
    <property type="entry name" value="RPF"/>
    <property type="match status" value="1"/>
</dbReference>
<dbReference type="InterPro" id="IPR007137">
    <property type="entry name" value="DUF348"/>
</dbReference>
<dbReference type="Gene3D" id="2.20.230.10">
    <property type="entry name" value="Resuscitation-promoting factor rpfb"/>
    <property type="match status" value="1"/>
</dbReference>
<dbReference type="Proteomes" id="UP000650224">
    <property type="component" value="Unassembled WGS sequence"/>
</dbReference>
<comment type="caution">
    <text evidence="6">The sequence shown here is derived from an EMBL/GenBank/DDBJ whole genome shotgun (WGS) entry which is preliminary data.</text>
</comment>
<dbReference type="SMART" id="SM01208">
    <property type="entry name" value="G5"/>
    <property type="match status" value="1"/>
</dbReference>
<dbReference type="GO" id="GO:0016787">
    <property type="term" value="F:hydrolase activity"/>
    <property type="evidence" value="ECO:0007669"/>
    <property type="project" value="UniProtKB-KW"/>
</dbReference>
<comment type="similarity">
    <text evidence="1">Belongs to the transglycosylase family. Rpf subfamily.</text>
</comment>
<protein>
    <submittedName>
        <fullName evidence="6">Transglycosylase family protein</fullName>
    </submittedName>
</protein>
<feature type="region of interest" description="Disordered" evidence="4">
    <location>
        <begin position="286"/>
        <end position="314"/>
    </location>
</feature>
<evidence type="ECO:0000313" key="6">
    <source>
        <dbReference type="EMBL" id="MBD8030720.1"/>
    </source>
</evidence>
<evidence type="ECO:0000256" key="2">
    <source>
        <dbReference type="ARBA" id="ARBA00022729"/>
    </source>
</evidence>
<dbReference type="SUPFAM" id="SSF53955">
    <property type="entry name" value="Lysozyme-like"/>
    <property type="match status" value="1"/>
</dbReference>
<keyword evidence="7" id="KW-1185">Reference proteome</keyword>
<accession>A0A8I0HRI4</accession>
<reference evidence="6 7" key="1">
    <citation type="submission" date="2020-08" db="EMBL/GenBank/DDBJ databases">
        <title>A Genomic Blueprint of the Chicken Gut Microbiome.</title>
        <authorList>
            <person name="Gilroy R."/>
            <person name="Ravi A."/>
            <person name="Getino M."/>
            <person name="Pursley I."/>
            <person name="Horton D.L."/>
            <person name="Alikhan N.-F."/>
            <person name="Baker D."/>
            <person name="Gharbi K."/>
            <person name="Hall N."/>
            <person name="Watson M."/>
            <person name="Adriaenssens E.M."/>
            <person name="Foster-Nyarko E."/>
            <person name="Jarju S."/>
            <person name="Secka A."/>
            <person name="Antonio M."/>
            <person name="Oren A."/>
            <person name="Chaudhuri R."/>
            <person name="La Ragione R.M."/>
            <person name="Hildebrand F."/>
            <person name="Pallen M.J."/>
        </authorList>
    </citation>
    <scope>NUCLEOTIDE SEQUENCE [LARGE SCALE GENOMIC DNA]</scope>
    <source>
        <strain evidence="6 7">Sa1YVA5</strain>
    </source>
</reference>
<proteinExistence type="inferred from homology"/>
<dbReference type="InterPro" id="IPR010618">
    <property type="entry name" value="RPF"/>
</dbReference>
<dbReference type="EMBL" id="JACSPR010000007">
    <property type="protein sequence ID" value="MBD8030720.1"/>
    <property type="molecule type" value="Genomic_DNA"/>
</dbReference>
<keyword evidence="3" id="KW-0378">Hydrolase</keyword>
<sequence length="397" mass="41030">MAIHQKSRINQLNGTRSVPLRLATGGMLATLLIGGVTVATAKKDVIIDVNGEQIALTTLSGTVEGALEQAGVELGAQDFVSPAPDSSLTSESVVTVRTAKQVALVVDGREETLTTTAVSVEDLLGELDKISPADAIDADPDTTIPESGLELKVTKPKIISINDGGRVVYTSIAAGTVGEVLERRGITIDEDDRLNLDANHRITTNTEIVIDRVETAEVTETVDIAAPVTYVDNPEADKGTETVAAEGTPGAKEITRQIVTVNGVEAENVVLREVVLTAATPTTIERGTKVAPTTAPASGSPSATSGSSASAPSVAGGSVWDALAQCESNGNWSINTGNGFSGGLQFHPQTWQAYGGGQYAPTAGAATREQQIVIAQKVQAAQGWGAWPACTAKLGIR</sequence>
<organism evidence="6 7">
    <name type="scientific">Corynebacterium gallinarum</name>
    <dbReference type="NCBI Taxonomy" id="2762214"/>
    <lineage>
        <taxon>Bacteria</taxon>
        <taxon>Bacillati</taxon>
        <taxon>Actinomycetota</taxon>
        <taxon>Actinomycetes</taxon>
        <taxon>Mycobacteriales</taxon>
        <taxon>Corynebacteriaceae</taxon>
        <taxon>Corynebacterium</taxon>
    </lineage>
</organism>
<evidence type="ECO:0000259" key="5">
    <source>
        <dbReference type="PROSITE" id="PS51109"/>
    </source>
</evidence>
<dbReference type="InterPro" id="IPR023346">
    <property type="entry name" value="Lysozyme-like_dom_sf"/>
</dbReference>
<name>A0A8I0HRI4_9CORY</name>
<dbReference type="Pfam" id="PF06737">
    <property type="entry name" value="Transglycosylas"/>
    <property type="match status" value="1"/>
</dbReference>
<dbReference type="AlphaFoldDB" id="A0A8I0HRI4"/>
<dbReference type="Gene3D" id="1.10.530.10">
    <property type="match status" value="1"/>
</dbReference>
<evidence type="ECO:0000256" key="3">
    <source>
        <dbReference type="ARBA" id="ARBA00022801"/>
    </source>
</evidence>
<feature type="domain" description="G5" evidence="5">
    <location>
        <begin position="210"/>
        <end position="290"/>
    </location>
</feature>